<organism evidence="2 5">
    <name type="scientific">Vibrio cholerae</name>
    <dbReference type="NCBI Taxonomy" id="666"/>
    <lineage>
        <taxon>Bacteria</taxon>
        <taxon>Pseudomonadati</taxon>
        <taxon>Pseudomonadota</taxon>
        <taxon>Gammaproteobacteria</taxon>
        <taxon>Vibrionales</taxon>
        <taxon>Vibrionaceae</taxon>
        <taxon>Vibrio</taxon>
    </lineage>
</organism>
<proteinExistence type="predicted"/>
<dbReference type="EMBL" id="CWOW01000014">
    <property type="protein sequence ID" value="CSA87982.1"/>
    <property type="molecule type" value="Genomic_DNA"/>
</dbReference>
<dbReference type="EMBL" id="CWQY01000003">
    <property type="protein sequence ID" value="CSC18089.1"/>
    <property type="molecule type" value="Genomic_DNA"/>
</dbReference>
<evidence type="ECO:0000313" key="4">
    <source>
        <dbReference type="Proteomes" id="UP000041770"/>
    </source>
</evidence>
<keyword evidence="1" id="KW-0812">Transmembrane</keyword>
<keyword evidence="1" id="KW-1133">Transmembrane helix</keyword>
<accession>A0A655SR91</accession>
<keyword evidence="1" id="KW-0472">Membrane</keyword>
<evidence type="ECO:0000313" key="3">
    <source>
        <dbReference type="EMBL" id="CSC18089.1"/>
    </source>
</evidence>
<gene>
    <name evidence="2" type="ORF">ERS013165_02659</name>
    <name evidence="3" type="ORF">ERS013200_00782</name>
</gene>
<feature type="transmembrane region" description="Helical" evidence="1">
    <location>
        <begin position="106"/>
        <end position="126"/>
    </location>
</feature>
<sequence length="189" mass="21987">MINQATYDIHLVISREEQSSFVQLLFTAAIKTNKVLNNIGDAFFAEYLLPQVGRLVPMWINRVTFAKVEAFVERQEEGIFACQLSRHIDFIGIDRHVNQATSKVQQWLICISIIAVLLLTMINSVLARPWVFKLKGNQRDTIDKKHHVNFFQWICIGITNLASHTKQVGRKIFFYLLRTTGEWCRVHQR</sequence>
<protein>
    <submittedName>
        <fullName evidence="2">Uncharacterized protein</fullName>
    </submittedName>
</protein>
<evidence type="ECO:0000313" key="2">
    <source>
        <dbReference type="EMBL" id="CSA87982.1"/>
    </source>
</evidence>
<dbReference type="AlphaFoldDB" id="A0A655SR91"/>
<evidence type="ECO:0000256" key="1">
    <source>
        <dbReference type="SAM" id="Phobius"/>
    </source>
</evidence>
<evidence type="ECO:0000313" key="5">
    <source>
        <dbReference type="Proteomes" id="UP000044806"/>
    </source>
</evidence>
<dbReference type="Proteomes" id="UP000044806">
    <property type="component" value="Unassembled WGS sequence"/>
</dbReference>
<dbReference type="Proteomes" id="UP000041770">
    <property type="component" value="Unassembled WGS sequence"/>
</dbReference>
<name>A0A655SR91_VIBCL</name>
<reference evidence="4 5" key="1">
    <citation type="submission" date="2015-07" db="EMBL/GenBank/DDBJ databases">
        <authorList>
            <consortium name="Pathogen Informatics"/>
        </authorList>
    </citation>
    <scope>NUCLEOTIDE SEQUENCE [LARGE SCALE GENOMIC DNA]</scope>
    <source>
        <strain evidence="3 4">A316</strain>
        <strain evidence="2 5">A51</strain>
    </source>
</reference>